<dbReference type="InterPro" id="IPR027417">
    <property type="entry name" value="P-loop_NTPase"/>
</dbReference>
<dbReference type="PROSITE" id="PS50893">
    <property type="entry name" value="ABC_TRANSPORTER_2"/>
    <property type="match status" value="1"/>
</dbReference>
<evidence type="ECO:0000256" key="1">
    <source>
        <dbReference type="ARBA" id="ARBA00022448"/>
    </source>
</evidence>
<accession>A0ABV7EP46</accession>
<keyword evidence="6" id="KW-1185">Reference proteome</keyword>
<name>A0ABV7EP46_9GAMM</name>
<dbReference type="InterPro" id="IPR003593">
    <property type="entry name" value="AAA+_ATPase"/>
</dbReference>
<proteinExistence type="predicted"/>
<reference evidence="6" key="1">
    <citation type="journal article" date="2019" name="Int. J. Syst. Evol. Microbiol.">
        <title>The Global Catalogue of Microorganisms (GCM) 10K type strain sequencing project: providing services to taxonomists for standard genome sequencing and annotation.</title>
        <authorList>
            <consortium name="The Broad Institute Genomics Platform"/>
            <consortium name="The Broad Institute Genome Sequencing Center for Infectious Disease"/>
            <person name="Wu L."/>
            <person name="Ma J."/>
        </authorList>
    </citation>
    <scope>NUCLEOTIDE SEQUENCE [LARGE SCALE GENOMIC DNA]</scope>
    <source>
        <strain evidence="6">KCTC 52640</strain>
    </source>
</reference>
<dbReference type="PANTHER" id="PTHR45772:SF7">
    <property type="entry name" value="AMINO ACID ABC TRANSPORTER ATP-BINDING PROTEIN"/>
    <property type="match status" value="1"/>
</dbReference>
<keyword evidence="1" id="KW-0813">Transport</keyword>
<keyword evidence="3 5" id="KW-0067">ATP-binding</keyword>
<dbReference type="Pfam" id="PF00005">
    <property type="entry name" value="ABC_tran"/>
    <property type="match status" value="1"/>
</dbReference>
<dbReference type="Gene3D" id="3.40.50.300">
    <property type="entry name" value="P-loop containing nucleotide triphosphate hydrolases"/>
    <property type="match status" value="1"/>
</dbReference>
<dbReference type="Proteomes" id="UP001595462">
    <property type="component" value="Unassembled WGS sequence"/>
</dbReference>
<evidence type="ECO:0000256" key="2">
    <source>
        <dbReference type="ARBA" id="ARBA00022741"/>
    </source>
</evidence>
<dbReference type="InterPro" id="IPR003439">
    <property type="entry name" value="ABC_transporter-like_ATP-bd"/>
</dbReference>
<feature type="domain" description="ABC transporter" evidence="4">
    <location>
        <begin position="4"/>
        <end position="238"/>
    </location>
</feature>
<protein>
    <submittedName>
        <fullName evidence="5">ABC transporter ATP-binding protein</fullName>
    </submittedName>
</protein>
<dbReference type="InterPro" id="IPR051120">
    <property type="entry name" value="ABC_AA/LPS_Transport"/>
</dbReference>
<dbReference type="RefSeq" id="WP_380687815.1">
    <property type="nucleotide sequence ID" value="NZ_JBHRSS010000003.1"/>
</dbReference>
<dbReference type="SUPFAM" id="SSF52540">
    <property type="entry name" value="P-loop containing nucleoside triphosphate hydrolases"/>
    <property type="match status" value="1"/>
</dbReference>
<comment type="caution">
    <text evidence="5">The sequence shown here is derived from an EMBL/GenBank/DDBJ whole genome shotgun (WGS) entry which is preliminary data.</text>
</comment>
<dbReference type="CDD" id="cd03219">
    <property type="entry name" value="ABC_Mj1267_LivG_branched"/>
    <property type="match status" value="1"/>
</dbReference>
<evidence type="ECO:0000256" key="3">
    <source>
        <dbReference type="ARBA" id="ARBA00022840"/>
    </source>
</evidence>
<dbReference type="SMART" id="SM00382">
    <property type="entry name" value="AAA"/>
    <property type="match status" value="1"/>
</dbReference>
<evidence type="ECO:0000313" key="6">
    <source>
        <dbReference type="Proteomes" id="UP001595462"/>
    </source>
</evidence>
<dbReference type="EMBL" id="JBHRSS010000003">
    <property type="protein sequence ID" value="MFC3103618.1"/>
    <property type="molecule type" value="Genomic_DNA"/>
</dbReference>
<keyword evidence="2" id="KW-0547">Nucleotide-binding</keyword>
<evidence type="ECO:0000313" key="5">
    <source>
        <dbReference type="EMBL" id="MFC3103618.1"/>
    </source>
</evidence>
<dbReference type="GO" id="GO:0005524">
    <property type="term" value="F:ATP binding"/>
    <property type="evidence" value="ECO:0007669"/>
    <property type="project" value="UniProtKB-KW"/>
</dbReference>
<organism evidence="5 6">
    <name type="scientific">Salinisphaera aquimarina</name>
    <dbReference type="NCBI Taxonomy" id="2094031"/>
    <lineage>
        <taxon>Bacteria</taxon>
        <taxon>Pseudomonadati</taxon>
        <taxon>Pseudomonadota</taxon>
        <taxon>Gammaproteobacteria</taxon>
        <taxon>Salinisphaerales</taxon>
        <taxon>Salinisphaeraceae</taxon>
        <taxon>Salinisphaera</taxon>
    </lineage>
</organism>
<sequence>MSALDIRGLRKAFGGNVIIPDVTLELEQGLITSLVGPNGAGKTTLFNLITGFLRPDAGVVHYKGRDLVGLTPQKVTRRGIARSFQDLRLFNDMSVFENVLVGQESSLSLWGRKQHYENTEAVLERVGLSAQRDTRASELSYAERKFLNLARIMALDVDLFLLDEPASGLDGPSRQTFHALLRSLKAEGHTVLLIEHNLDIVREVSDRIAFLNKGEVMAFDTPDRIFADDTLTDLYFGTANRKKEASACSS</sequence>
<dbReference type="PANTHER" id="PTHR45772">
    <property type="entry name" value="CONSERVED COMPONENT OF ABC TRANSPORTER FOR NATURAL AMINO ACIDS-RELATED"/>
    <property type="match status" value="1"/>
</dbReference>
<gene>
    <name evidence="5" type="ORF">ACFOSU_06915</name>
</gene>
<evidence type="ECO:0000259" key="4">
    <source>
        <dbReference type="PROSITE" id="PS50893"/>
    </source>
</evidence>